<dbReference type="InterPro" id="IPR036866">
    <property type="entry name" value="RibonucZ/Hydroxyglut_hydro"/>
</dbReference>
<evidence type="ECO:0000313" key="7">
    <source>
        <dbReference type="Proteomes" id="UP000199144"/>
    </source>
</evidence>
<dbReference type="Pfam" id="PF14864">
    <property type="entry name" value="Alkyl_sulf_C"/>
    <property type="match status" value="1"/>
</dbReference>
<keyword evidence="2" id="KW-0378">Hydrolase</keyword>
<name>A0A1I4Q654_9RHOB</name>
<dbReference type="RefSeq" id="WP_093094644.1">
    <property type="nucleotide sequence ID" value="NZ_FOTQ01000006.1"/>
</dbReference>
<dbReference type="FunFam" id="3.60.15.30:FF:000001">
    <property type="entry name" value="Alkyl/aryl-sulfatase BDS1"/>
    <property type="match status" value="1"/>
</dbReference>
<accession>A0A1I4Q654</accession>
<reference evidence="6 7" key="1">
    <citation type="submission" date="2016-10" db="EMBL/GenBank/DDBJ databases">
        <authorList>
            <person name="de Groot N.N."/>
        </authorList>
    </citation>
    <scope>NUCLEOTIDE SEQUENCE [LARGE SCALE GENOMIC DNA]</scope>
    <source>
        <strain evidence="6 7">DSM 15283</strain>
    </source>
</reference>
<dbReference type="InterPro" id="IPR052195">
    <property type="entry name" value="Bact_Alkyl/Aryl-Sulfatase"/>
</dbReference>
<dbReference type="GO" id="GO:0046872">
    <property type="term" value="F:metal ion binding"/>
    <property type="evidence" value="ECO:0007669"/>
    <property type="project" value="UniProtKB-KW"/>
</dbReference>
<dbReference type="SUPFAM" id="SSF56281">
    <property type="entry name" value="Metallo-hydrolase/oxidoreductase"/>
    <property type="match status" value="1"/>
</dbReference>
<proteinExistence type="inferred from homology"/>
<dbReference type="Pfam" id="PF14863">
    <property type="entry name" value="Alkyl_sulf_dimr"/>
    <property type="match status" value="1"/>
</dbReference>
<dbReference type="InterPro" id="IPR044097">
    <property type="entry name" value="Bds1/SdsA1_MBL-fold"/>
</dbReference>
<dbReference type="Gene3D" id="3.60.15.30">
    <property type="entry name" value="Metallo-beta-lactamase domain"/>
    <property type="match status" value="1"/>
</dbReference>
<dbReference type="InterPro" id="IPR038536">
    <property type="entry name" value="Alkyl/aryl-sulf_dimr_sf"/>
</dbReference>
<dbReference type="GO" id="GO:0018741">
    <property type="term" value="F:linear primary-alkylsulfatase activity"/>
    <property type="evidence" value="ECO:0007669"/>
    <property type="project" value="InterPro"/>
</dbReference>
<feature type="domain" description="Metallo-beta-lactamase" evidence="5">
    <location>
        <begin position="101"/>
        <end position="323"/>
    </location>
</feature>
<dbReference type="InterPro" id="IPR036527">
    <property type="entry name" value="SCP2_sterol-bd_dom_sf"/>
</dbReference>
<organism evidence="6 7">
    <name type="scientific">Shimia aestuarii</name>
    <dbReference type="NCBI Taxonomy" id="254406"/>
    <lineage>
        <taxon>Bacteria</taxon>
        <taxon>Pseudomonadati</taxon>
        <taxon>Pseudomonadota</taxon>
        <taxon>Alphaproteobacteria</taxon>
        <taxon>Rhodobacterales</taxon>
        <taxon>Roseobacteraceae</taxon>
    </lineage>
</organism>
<evidence type="ECO:0000259" key="5">
    <source>
        <dbReference type="SMART" id="SM00849"/>
    </source>
</evidence>
<dbReference type="InterPro" id="IPR029229">
    <property type="entry name" value="Alkyl_sulf_C"/>
</dbReference>
<evidence type="ECO:0000256" key="3">
    <source>
        <dbReference type="ARBA" id="ARBA00022833"/>
    </source>
</evidence>
<protein>
    <submittedName>
        <fullName evidence="6">Alkyl sulfatase BDS1, metallo-beta-lactamase superfamily</fullName>
    </submittedName>
</protein>
<keyword evidence="7" id="KW-1185">Reference proteome</keyword>
<dbReference type="SMART" id="SM00849">
    <property type="entry name" value="Lactamase_B"/>
    <property type="match status" value="1"/>
</dbReference>
<dbReference type="InterPro" id="IPR029228">
    <property type="entry name" value="Alkyl_sulf_dimr"/>
</dbReference>
<dbReference type="PANTHER" id="PTHR43223">
    <property type="entry name" value="ALKYL/ARYL-SULFATASE"/>
    <property type="match status" value="1"/>
</dbReference>
<evidence type="ECO:0000256" key="2">
    <source>
        <dbReference type="ARBA" id="ARBA00022801"/>
    </source>
</evidence>
<dbReference type="OrthoDB" id="7253658at2"/>
<evidence type="ECO:0000256" key="1">
    <source>
        <dbReference type="ARBA" id="ARBA00022723"/>
    </source>
</evidence>
<evidence type="ECO:0000256" key="4">
    <source>
        <dbReference type="ARBA" id="ARBA00033751"/>
    </source>
</evidence>
<dbReference type="Gene3D" id="1.25.40.880">
    <property type="entry name" value="Alkyl sulfatase, dimerisation domain"/>
    <property type="match status" value="1"/>
</dbReference>
<sequence length="628" mass="69242">MCNKPASSHTAQANQALLDLLNFGDRQDFEDATRGFVATFDAESIPNDSGGMAFDLSQYAFMDGDAPETVNPSLWRQGQLNRIHGLFTIHPRIHQVRNADISNMTLIEGDTGWIIIDPLLSVETARASLALANEHLGHREVRAVIYTHSHADHFGGVRGVVNGADVAAGKVPILAPDGFMDYAISENVLAGNAMNRRAQYQFGIGLEAGPQGHASCGLGPRISQGAISLIPPTDIVRETGETRIVDGVEIEFQLANGSEAPSEFMFYFPQLKALCASEVTTHNMHNILTPRGAEIRNTLGWAKYIDETISIFADRTELIFASHHWPQWGSERITRFLIRQRDLYRFIHDETLRLANHGHTLHEIPDMVELPEGLRHDFACRGYYGTLKHNIKAVYQFYLGWWDGKPTTFDALPPQESARRFVRVIGGADAVLTEGRRAAEEGDYRWAAEIVDKLVFAEPDNNAAKELQADILEQMGYQAEAGTWRNIFLLGAQELRKGIDRSNAVNTSNPDVLFNMGVGMALDFLGVKFNPAKAAGDFSVLLEFRDTGDNYILAAQNGVLSNTRNRPEAADLTLRLSEAAFFTLLGQIAPVESLIAEGELQLEGDASKLAALFGAMDDFDPFFAIVTP</sequence>
<dbReference type="GO" id="GO:0046983">
    <property type="term" value="F:protein dimerization activity"/>
    <property type="evidence" value="ECO:0007669"/>
    <property type="project" value="InterPro"/>
</dbReference>
<keyword evidence="1" id="KW-0479">Metal-binding</keyword>
<dbReference type="Gene3D" id="3.30.1050.10">
    <property type="entry name" value="SCP2 sterol-binding domain"/>
    <property type="match status" value="1"/>
</dbReference>
<dbReference type="Pfam" id="PF00753">
    <property type="entry name" value="Lactamase_B"/>
    <property type="match status" value="1"/>
</dbReference>
<keyword evidence="3" id="KW-0862">Zinc</keyword>
<evidence type="ECO:0000313" key="6">
    <source>
        <dbReference type="EMBL" id="SFM35103.1"/>
    </source>
</evidence>
<dbReference type="InterPro" id="IPR001279">
    <property type="entry name" value="Metallo-B-lactamas"/>
</dbReference>
<dbReference type="GO" id="GO:0018909">
    <property type="term" value="P:dodecyl sulfate metabolic process"/>
    <property type="evidence" value="ECO:0007669"/>
    <property type="project" value="InterPro"/>
</dbReference>
<dbReference type="PANTHER" id="PTHR43223:SF1">
    <property type="entry name" value="ALKYL_ARYL-SULFATASE BDS1"/>
    <property type="match status" value="1"/>
</dbReference>
<dbReference type="STRING" id="254406.SAMN04488042_106188"/>
<dbReference type="EMBL" id="FOTQ01000006">
    <property type="protein sequence ID" value="SFM35103.1"/>
    <property type="molecule type" value="Genomic_DNA"/>
</dbReference>
<gene>
    <name evidence="6" type="ORF">SAMN04488042_106188</name>
</gene>
<dbReference type="CDD" id="cd07710">
    <property type="entry name" value="arylsulfatase_Sdsa1-like_MBL-fold"/>
    <property type="match status" value="1"/>
</dbReference>
<dbReference type="AlphaFoldDB" id="A0A1I4Q654"/>
<dbReference type="Proteomes" id="UP000199144">
    <property type="component" value="Unassembled WGS sequence"/>
</dbReference>
<dbReference type="SUPFAM" id="SSF55718">
    <property type="entry name" value="SCP-like"/>
    <property type="match status" value="1"/>
</dbReference>
<comment type="similarity">
    <text evidence="4">Belongs to the metallo-beta-lactamase superfamily. Type III sulfatase family.</text>
</comment>